<dbReference type="GO" id="GO:0004068">
    <property type="term" value="F:aspartate 1-decarboxylase activity"/>
    <property type="evidence" value="ECO:0007669"/>
    <property type="project" value="UniProtKB-UniRule"/>
</dbReference>
<dbReference type="HOGENOM" id="CLU_028929_2_1_2"/>
<dbReference type="RefSeq" id="WP_013682987.1">
    <property type="nucleotide sequence ID" value="NC_015320.1"/>
</dbReference>
<evidence type="ECO:0000256" key="4">
    <source>
        <dbReference type="ARBA" id="ARBA00023239"/>
    </source>
</evidence>
<dbReference type="SUPFAM" id="SSF53383">
    <property type="entry name" value="PLP-dependent transferases"/>
    <property type="match status" value="1"/>
</dbReference>
<dbReference type="Gene3D" id="3.40.640.10">
    <property type="entry name" value="Type I PLP-dependent aspartate aminotransferase-like (Major domain)"/>
    <property type="match status" value="1"/>
</dbReference>
<dbReference type="eggNOG" id="arCOG00027">
    <property type="taxonomic scope" value="Archaea"/>
</dbReference>
<gene>
    <name evidence="6" type="primary">mfnA</name>
    <name evidence="8" type="ordered locus">Arcve_0276</name>
</gene>
<name>F2KP03_ARCVS</name>
<evidence type="ECO:0000256" key="6">
    <source>
        <dbReference type="HAMAP-Rule" id="MF_01610"/>
    </source>
</evidence>
<comment type="pathway">
    <text evidence="6">Cofactor biosynthesis; coenzyme A biosynthesis.</text>
</comment>
<dbReference type="STRING" id="693661.Arcve_0276"/>
<dbReference type="NCBIfam" id="TIGR03812">
    <property type="entry name" value="tyr_de_CO2_Arch"/>
    <property type="match status" value="1"/>
</dbReference>
<evidence type="ECO:0000313" key="9">
    <source>
        <dbReference type="Proteomes" id="UP000008136"/>
    </source>
</evidence>
<evidence type="ECO:0000256" key="1">
    <source>
        <dbReference type="ARBA" id="ARBA00001933"/>
    </source>
</evidence>
<dbReference type="GO" id="GO:0019752">
    <property type="term" value="P:carboxylic acid metabolic process"/>
    <property type="evidence" value="ECO:0007669"/>
    <property type="project" value="InterPro"/>
</dbReference>
<dbReference type="EMBL" id="CP002588">
    <property type="protein sequence ID" value="AEA46311.1"/>
    <property type="molecule type" value="Genomic_DNA"/>
</dbReference>
<keyword evidence="2 6" id="KW-0210">Decarboxylase</keyword>
<dbReference type="GO" id="GO:0030170">
    <property type="term" value="F:pyridoxal phosphate binding"/>
    <property type="evidence" value="ECO:0007669"/>
    <property type="project" value="UniProtKB-UniRule"/>
</dbReference>
<organism evidence="8 9">
    <name type="scientific">Archaeoglobus veneficus (strain DSM 11195 / SNP6)</name>
    <dbReference type="NCBI Taxonomy" id="693661"/>
    <lineage>
        <taxon>Archaea</taxon>
        <taxon>Methanobacteriati</taxon>
        <taxon>Methanobacteriota</taxon>
        <taxon>Archaeoglobi</taxon>
        <taxon>Archaeoglobales</taxon>
        <taxon>Archaeoglobaceae</taxon>
        <taxon>Archaeoglobus</taxon>
    </lineage>
</organism>
<proteinExistence type="inferred from homology"/>
<dbReference type="GO" id="GO:0015937">
    <property type="term" value="P:coenzyme A biosynthetic process"/>
    <property type="evidence" value="ECO:0007669"/>
    <property type="project" value="UniProtKB-UniRule"/>
</dbReference>
<protein>
    <recommendedName>
        <fullName evidence="6">Probable L-aspartate decarboxylase</fullName>
        <shortName evidence="6">ADC</shortName>
        <ecNumber evidence="6">4.1.1.11</ecNumber>
    </recommendedName>
</protein>
<dbReference type="InterPro" id="IPR002129">
    <property type="entry name" value="PyrdxlP-dep_de-COase"/>
</dbReference>
<evidence type="ECO:0000256" key="5">
    <source>
        <dbReference type="ARBA" id="ARBA00038302"/>
    </source>
</evidence>
<keyword evidence="4 6" id="KW-0456">Lyase</keyword>
<comment type="similarity">
    <text evidence="6">Belongs to the group II decarboxylase family. MfnA subfamily.</text>
</comment>
<dbReference type="HAMAP" id="MF_01610">
    <property type="entry name" value="MfnA_decarbox"/>
    <property type="match status" value="1"/>
</dbReference>
<dbReference type="Pfam" id="PF00282">
    <property type="entry name" value="Pyridoxal_deC"/>
    <property type="match status" value="1"/>
</dbReference>
<keyword evidence="3 6" id="KW-0663">Pyridoxal phosphate</keyword>
<evidence type="ECO:0000313" key="8">
    <source>
        <dbReference type="EMBL" id="AEA46311.1"/>
    </source>
</evidence>
<evidence type="ECO:0000256" key="7">
    <source>
        <dbReference type="PIRSR" id="PIRSR602129-50"/>
    </source>
</evidence>
<dbReference type="InterPro" id="IPR015421">
    <property type="entry name" value="PyrdxlP-dep_Trfase_major"/>
</dbReference>
<evidence type="ECO:0000256" key="3">
    <source>
        <dbReference type="ARBA" id="ARBA00022898"/>
    </source>
</evidence>
<accession>F2KP03</accession>
<dbReference type="InterPro" id="IPR050477">
    <property type="entry name" value="GrpII_AminoAcid_Decarb"/>
</dbReference>
<dbReference type="InterPro" id="IPR015424">
    <property type="entry name" value="PyrdxlP-dep_Trfase"/>
</dbReference>
<comment type="cofactor">
    <cofactor evidence="1 6 7">
        <name>pyridoxal 5'-phosphate</name>
        <dbReference type="ChEBI" id="CHEBI:597326"/>
    </cofactor>
</comment>
<dbReference type="GeneID" id="10393370"/>
<dbReference type="Gene3D" id="3.90.1150.10">
    <property type="entry name" value="Aspartate Aminotransferase, domain 1"/>
    <property type="match status" value="1"/>
</dbReference>
<comment type="similarity">
    <text evidence="5">Belongs to the group II decarboxylase family. Sphingosine-1-phosphate lyase subfamily.</text>
</comment>
<dbReference type="InterPro" id="IPR015422">
    <property type="entry name" value="PyrdxlP-dep_Trfase_small"/>
</dbReference>
<comment type="function">
    <text evidence="6">Catalyzes the decarboxylation of L-aspartate to produce beta-alanine.</text>
</comment>
<dbReference type="OrthoDB" id="56891at2157"/>
<dbReference type="Proteomes" id="UP000008136">
    <property type="component" value="Chromosome"/>
</dbReference>
<feature type="modified residue" description="N6-(pyridoxal phosphate)lysine" evidence="6 7">
    <location>
        <position position="221"/>
    </location>
</feature>
<dbReference type="EC" id="4.1.1.11" evidence="6"/>
<dbReference type="InterPro" id="IPR021115">
    <property type="entry name" value="Pyridoxal-P_BS"/>
</dbReference>
<dbReference type="AlphaFoldDB" id="F2KP03"/>
<dbReference type="PROSITE" id="PS00392">
    <property type="entry name" value="DDC_GAD_HDC_YDC"/>
    <property type="match status" value="1"/>
</dbReference>
<dbReference type="InterPro" id="IPR020931">
    <property type="entry name" value="MfnA"/>
</dbReference>
<comment type="catalytic activity">
    <reaction evidence="6">
        <text>L-aspartate + H(+) = beta-alanine + CO2</text>
        <dbReference type="Rhea" id="RHEA:19497"/>
        <dbReference type="ChEBI" id="CHEBI:15378"/>
        <dbReference type="ChEBI" id="CHEBI:16526"/>
        <dbReference type="ChEBI" id="CHEBI:29991"/>
        <dbReference type="ChEBI" id="CHEBI:57966"/>
        <dbReference type="EC" id="4.1.1.11"/>
    </reaction>
</comment>
<keyword evidence="9" id="KW-1185">Reference proteome</keyword>
<dbReference type="PANTHER" id="PTHR42735:SF6">
    <property type="entry name" value="SPHINGOSINE-1-PHOSPHATE LYASE 1"/>
    <property type="match status" value="1"/>
</dbReference>
<dbReference type="KEGG" id="ave:Arcve_0276"/>
<evidence type="ECO:0000256" key="2">
    <source>
        <dbReference type="ARBA" id="ARBA00022793"/>
    </source>
</evidence>
<reference evidence="8 9" key="1">
    <citation type="submission" date="2011-03" db="EMBL/GenBank/DDBJ databases">
        <title>The complete genome of Archaeoglobus veneficus SNP6.</title>
        <authorList>
            <consortium name="US DOE Joint Genome Institute (JGI-PGF)"/>
            <person name="Lucas S."/>
            <person name="Copeland A."/>
            <person name="Lapidus A."/>
            <person name="Bruce D."/>
            <person name="Goodwin L."/>
            <person name="Pitluck S."/>
            <person name="Kyrpides N."/>
            <person name="Mavromatis K."/>
            <person name="Pagani I."/>
            <person name="Ivanova N."/>
            <person name="Mikhailova N."/>
            <person name="Lu M."/>
            <person name="Detter J.C."/>
            <person name="Tapia R."/>
            <person name="Han C."/>
            <person name="Land M."/>
            <person name="Hauser L."/>
            <person name="Markowitz V."/>
            <person name="Cheng J.-F."/>
            <person name="Hugenholtz P."/>
            <person name="Woyke T."/>
            <person name="Wu D."/>
            <person name="Spring S."/>
            <person name="Brambilla E."/>
            <person name="Klenk H.-P."/>
            <person name="Eisen J.A."/>
        </authorList>
    </citation>
    <scope>NUCLEOTIDE SEQUENCE [LARGE SCALE GENOMIC DNA]</scope>
    <source>
        <strain>SNP6</strain>
    </source>
</reference>
<dbReference type="PANTHER" id="PTHR42735">
    <property type="match status" value="1"/>
</dbReference>
<sequence>MFNVLSELEKFRAEDIPYSRVLSSMCTTPLPIALKAHELFIETNLGDPGIFAGTWKLEQKLIKMLGELLHNPNAKGYICSGGTEANIQAIRAARNVIRRERKIDRPNIVVPESAHFSFEKIGDILGVEVRRAKLDEEFKVDVASVESLVDENTVGIAGIAGTTELGQIDPIDELSKLALQLGVPLHVDAAFGGFVIPFMNKPYPFDFELEGVTSITIDPHKMGMATIPAGGILFRDEKFLNALIVETPYLTSRYQYTLTGTRPGTGVASAYAVLKHLGYKGMKQIVDECMRMTALLVEEMTSLGFEPVIEPVMNVVCFKTEKAEKIKEELYRRRWVISTIKNPRAIRLVVMPHVTEEVVKGFISELKSVLRSV</sequence>
<dbReference type="UniPathway" id="UPA00241"/>